<gene>
    <name evidence="2" type="ORF">E3N88_21583</name>
</gene>
<keyword evidence="3" id="KW-1185">Reference proteome</keyword>
<evidence type="ECO:0000313" key="2">
    <source>
        <dbReference type="EMBL" id="KAD4583982.1"/>
    </source>
</evidence>
<sequence>MKNAETSRIRTAKTSLISTEGNDLNGTNETNSSGISTDIDSAPSLNTSRLALKMKKYEAKTRKKVPRRLKLLKVLMKSMRSSVIPYTQCFFGTMAVVVADRTVAERCVLGADCRTEFVEGGFL</sequence>
<accession>A0A5N6N7Y0</accession>
<protein>
    <submittedName>
        <fullName evidence="2">Uncharacterized protein</fullName>
    </submittedName>
</protein>
<feature type="region of interest" description="Disordered" evidence="1">
    <location>
        <begin position="1"/>
        <end position="40"/>
    </location>
</feature>
<name>A0A5N6N7Y0_9ASTR</name>
<dbReference type="AlphaFoldDB" id="A0A5N6N7Y0"/>
<comment type="caution">
    <text evidence="2">The sequence shown here is derived from an EMBL/GenBank/DDBJ whole genome shotgun (WGS) entry which is preliminary data.</text>
</comment>
<proteinExistence type="predicted"/>
<evidence type="ECO:0000256" key="1">
    <source>
        <dbReference type="SAM" id="MobiDB-lite"/>
    </source>
</evidence>
<organism evidence="2 3">
    <name type="scientific">Mikania micrantha</name>
    <name type="common">bitter vine</name>
    <dbReference type="NCBI Taxonomy" id="192012"/>
    <lineage>
        <taxon>Eukaryota</taxon>
        <taxon>Viridiplantae</taxon>
        <taxon>Streptophyta</taxon>
        <taxon>Embryophyta</taxon>
        <taxon>Tracheophyta</taxon>
        <taxon>Spermatophyta</taxon>
        <taxon>Magnoliopsida</taxon>
        <taxon>eudicotyledons</taxon>
        <taxon>Gunneridae</taxon>
        <taxon>Pentapetalae</taxon>
        <taxon>asterids</taxon>
        <taxon>campanulids</taxon>
        <taxon>Asterales</taxon>
        <taxon>Asteraceae</taxon>
        <taxon>Asteroideae</taxon>
        <taxon>Heliantheae alliance</taxon>
        <taxon>Eupatorieae</taxon>
        <taxon>Mikania</taxon>
    </lineage>
</organism>
<reference evidence="2 3" key="1">
    <citation type="submission" date="2019-05" db="EMBL/GenBank/DDBJ databases">
        <title>Mikania micrantha, genome provides insights into the molecular mechanism of rapid growth.</title>
        <authorList>
            <person name="Liu B."/>
        </authorList>
    </citation>
    <scope>NUCLEOTIDE SEQUENCE [LARGE SCALE GENOMIC DNA]</scope>
    <source>
        <strain evidence="2">NLD-2019</strain>
        <tissue evidence="2">Leaf</tissue>
    </source>
</reference>
<dbReference type="EMBL" id="SZYD01000012">
    <property type="protein sequence ID" value="KAD4583982.1"/>
    <property type="molecule type" value="Genomic_DNA"/>
</dbReference>
<evidence type="ECO:0000313" key="3">
    <source>
        <dbReference type="Proteomes" id="UP000326396"/>
    </source>
</evidence>
<dbReference type="Proteomes" id="UP000326396">
    <property type="component" value="Linkage Group LG2"/>
</dbReference>
<feature type="compositionally biased region" description="Polar residues" evidence="1">
    <location>
        <begin position="12"/>
        <end position="40"/>
    </location>
</feature>